<dbReference type="InterPro" id="IPR000780">
    <property type="entry name" value="CheR_MeTrfase"/>
</dbReference>
<keyword evidence="2" id="KW-0175">Coiled coil</keyword>
<dbReference type="SUPFAM" id="SSF52738">
    <property type="entry name" value="Methylesterase CheB, C-terminal domain"/>
    <property type="match status" value="1"/>
</dbReference>
<feature type="domain" description="CheB-type methylesterase" evidence="4">
    <location>
        <begin position="63"/>
        <end position="252"/>
    </location>
</feature>
<keyword evidence="1 6" id="KW-0378">Hydrolase</keyword>
<organism evidence="6 7">
    <name type="scientific">Roseimaritima ulvae</name>
    <dbReference type="NCBI Taxonomy" id="980254"/>
    <lineage>
        <taxon>Bacteria</taxon>
        <taxon>Pseudomonadati</taxon>
        <taxon>Planctomycetota</taxon>
        <taxon>Planctomycetia</taxon>
        <taxon>Pirellulales</taxon>
        <taxon>Pirellulaceae</taxon>
        <taxon>Roseimaritima</taxon>
    </lineage>
</organism>
<dbReference type="InterPro" id="IPR050903">
    <property type="entry name" value="Bact_Chemotaxis_MeTrfase"/>
</dbReference>
<reference evidence="6 7" key="1">
    <citation type="submission" date="2019-08" db="EMBL/GenBank/DDBJ databases">
        <title>Deep-cultivation of Planctomycetes and their phenomic and genomic characterization uncovers novel biology.</title>
        <authorList>
            <person name="Wiegand S."/>
            <person name="Jogler M."/>
            <person name="Boedeker C."/>
            <person name="Pinto D."/>
            <person name="Vollmers J."/>
            <person name="Rivas-Marin E."/>
            <person name="Kohn T."/>
            <person name="Peeters S.H."/>
            <person name="Heuer A."/>
            <person name="Rast P."/>
            <person name="Oberbeckmann S."/>
            <person name="Bunk B."/>
            <person name="Jeske O."/>
            <person name="Meyerdierks A."/>
            <person name="Storesund J.E."/>
            <person name="Kallscheuer N."/>
            <person name="Luecker S."/>
            <person name="Lage O.M."/>
            <person name="Pohl T."/>
            <person name="Merkel B.J."/>
            <person name="Hornburger P."/>
            <person name="Mueller R.-W."/>
            <person name="Bruemmer F."/>
            <person name="Labrenz M."/>
            <person name="Spormann A.M."/>
            <person name="Op den Camp H."/>
            <person name="Overmann J."/>
            <person name="Amann R."/>
            <person name="Jetten M.S.M."/>
            <person name="Mascher T."/>
            <person name="Medema M.H."/>
            <person name="Devos D.P."/>
            <person name="Kaster A.-K."/>
            <person name="Ovreas L."/>
            <person name="Rohde M."/>
            <person name="Galperin M.Y."/>
            <person name="Jogler C."/>
        </authorList>
    </citation>
    <scope>NUCLEOTIDE SEQUENCE [LARGE SCALE GENOMIC DNA]</scope>
    <source>
        <strain evidence="6 7">UC8</strain>
    </source>
</reference>
<dbReference type="PANTHER" id="PTHR24422:SF27">
    <property type="entry name" value="PROTEIN-GLUTAMATE O-METHYLTRANSFERASE"/>
    <property type="match status" value="1"/>
</dbReference>
<dbReference type="OrthoDB" id="288469at2"/>
<dbReference type="InterPro" id="IPR000673">
    <property type="entry name" value="Sig_transdc_resp-reg_Me-estase"/>
</dbReference>
<dbReference type="GO" id="GO:0000156">
    <property type="term" value="F:phosphorelay response regulator activity"/>
    <property type="evidence" value="ECO:0007669"/>
    <property type="project" value="InterPro"/>
</dbReference>
<dbReference type="EMBL" id="CP042914">
    <property type="protein sequence ID" value="QEG38812.1"/>
    <property type="molecule type" value="Genomic_DNA"/>
</dbReference>
<dbReference type="KEGG" id="rul:UC8_07700"/>
<dbReference type="PROSITE" id="PS50122">
    <property type="entry name" value="CHEB"/>
    <property type="match status" value="1"/>
</dbReference>
<dbReference type="InterPro" id="IPR022642">
    <property type="entry name" value="CheR_C"/>
</dbReference>
<accession>A0A5B9QLX1</accession>
<dbReference type="GO" id="GO:0005737">
    <property type="term" value="C:cytoplasm"/>
    <property type="evidence" value="ECO:0007669"/>
    <property type="project" value="InterPro"/>
</dbReference>
<dbReference type="GO" id="GO:0008984">
    <property type="term" value="F:protein-glutamate methylesterase activity"/>
    <property type="evidence" value="ECO:0007669"/>
    <property type="project" value="UniProtKB-EC"/>
</dbReference>
<dbReference type="Pfam" id="PF01739">
    <property type="entry name" value="CheR"/>
    <property type="match status" value="1"/>
</dbReference>
<dbReference type="Proteomes" id="UP000325286">
    <property type="component" value="Chromosome"/>
</dbReference>
<protein>
    <submittedName>
        <fullName evidence="6">Chemotaxis response regulator protein-glutamate methylesterase</fullName>
        <ecNumber evidence="6">3.1.1.61</ecNumber>
    </submittedName>
</protein>
<dbReference type="GO" id="GO:0006935">
    <property type="term" value="P:chemotaxis"/>
    <property type="evidence" value="ECO:0007669"/>
    <property type="project" value="UniProtKB-UniRule"/>
</dbReference>
<evidence type="ECO:0000256" key="1">
    <source>
        <dbReference type="PROSITE-ProRule" id="PRU00050"/>
    </source>
</evidence>
<sequence length="1111" mass="123456">MGGIPTPHSNAAMATVLTFAIHRSWRLTKFTTSTYNKTVLPYLHALFHIGARVTKQESKPPSPPTHFPIVGIGSSAGGFDAIRRLLEAMPDHPGVALVIVQHLAPDKPSLASGLLARYTKMDVRQVHDQSVVEPDHVYVIPPGKLLSIAGGKFQLTPMEGPRHPPVSVDFFFRALAKDQRECAVGVILSGTGSDGALGVKAIKEAGGLVLVQEVDSAEHGGMPEQAIRSGVVDQVLAPEAIPEALIRFANHDYICGDAALPELETDASRSGVSPRLAEVGSETDETGASAGPANDAEAAGDNSDKEVGLDAIVKLLRTSGNSDFRGYKEATLLRRTRRRMCLRHIDKVEDYLAYLEESPAEIKSLAGDLLISVTDFFRDPDAWDDLANHVIPEIVGTKSADEAVRVWVAGCATGEEAYTIAMLMQEEIGKQQRTSPLQIFASDIDKRALDEARAGQYPVSIVADVSAERIQRFFKLEDGDLHFQVNKSLRETIVFAEQNMLADPPFSHLDLILCRNVLIYLKPDMQQKLIGLFHFALRQHGYLVLGTAETVGRQDDLFETLHQRSRIYRGIGPTRHDHLDIPVTSGSRREMNEFTTLAPFRREQQVSHLAQEKLVDMMAPQAILVDRHWRMLYISGDVNPYILHRPGVPNENLLSKVREGLRSKLRGAVRKALAEKSNVSVRCRVHREGTICLVRVEVRYVSDRASQEAFALIVFDELENNHPTLVSDIHRSTGASEIKEMDVDEDSIIRQLEDELAATKDDLQITVEQFEASNEEFKASNEEVMSINEELQSTNEELETSKEELQSLNEELSTVNLQLASKVEELEVKHADLENLVSATDIATVCLDTDFKIRWFTPAARQFIRIQKSDIGRPLEDLQHDFDANELKEEYKKVMRRLIPLDNEVDCTDSRSFIRRTVPYRADDHRIGGVVITMVEISKLRQRETQLRASEGKLLSLTKNLESQVRERTELLGILQHVTRLANEATSIDEALQSSLAKITEFNGWCVGHAWRLADDSSADDPQLESSGIWHVSADAKNSTANGEFQEFQRITAGTRFTKGDGLVGRRCNRGSQNGAMTSALSLIGFVAPSMDWCFTPRSLFRSQSAVKSLP</sequence>
<dbReference type="Pfam" id="PF13596">
    <property type="entry name" value="PAS_10"/>
    <property type="match status" value="1"/>
</dbReference>
<dbReference type="Gene3D" id="3.30.450.20">
    <property type="entry name" value="PAS domain"/>
    <property type="match status" value="1"/>
</dbReference>
<evidence type="ECO:0000256" key="3">
    <source>
        <dbReference type="SAM" id="MobiDB-lite"/>
    </source>
</evidence>
<proteinExistence type="predicted"/>
<dbReference type="InterPro" id="IPR000014">
    <property type="entry name" value="PAS"/>
</dbReference>
<dbReference type="SUPFAM" id="SSF55785">
    <property type="entry name" value="PYP-like sensor domain (PAS domain)"/>
    <property type="match status" value="1"/>
</dbReference>
<dbReference type="EC" id="3.1.1.61" evidence="6"/>
<dbReference type="Pfam" id="PF03705">
    <property type="entry name" value="CheR_N"/>
    <property type="match status" value="1"/>
</dbReference>
<dbReference type="InterPro" id="IPR035965">
    <property type="entry name" value="PAS-like_dom_sf"/>
</dbReference>
<dbReference type="PANTHER" id="PTHR24422">
    <property type="entry name" value="CHEMOTAXIS PROTEIN METHYLTRANSFERASE"/>
    <property type="match status" value="1"/>
</dbReference>
<dbReference type="PRINTS" id="PR00996">
    <property type="entry name" value="CHERMTFRASE"/>
</dbReference>
<feature type="coiled-coil region" evidence="2">
    <location>
        <begin position="749"/>
        <end position="836"/>
    </location>
</feature>
<name>A0A5B9QLX1_9BACT</name>
<dbReference type="PROSITE" id="PS50123">
    <property type="entry name" value="CHER"/>
    <property type="match status" value="1"/>
</dbReference>
<feature type="domain" description="CheR-type methyltransferase" evidence="5">
    <location>
        <begin position="309"/>
        <end position="560"/>
    </location>
</feature>
<gene>
    <name evidence="6" type="primary">cheB_1</name>
    <name evidence="6" type="ORF">UC8_07700</name>
</gene>
<dbReference type="Pfam" id="PF01339">
    <property type="entry name" value="CheB_methylest"/>
    <property type="match status" value="1"/>
</dbReference>
<feature type="region of interest" description="Disordered" evidence="3">
    <location>
        <begin position="265"/>
        <end position="302"/>
    </location>
</feature>
<evidence type="ECO:0000259" key="4">
    <source>
        <dbReference type="PROSITE" id="PS50122"/>
    </source>
</evidence>
<dbReference type="Gene3D" id="3.40.50.150">
    <property type="entry name" value="Vaccinia Virus protein VP39"/>
    <property type="match status" value="1"/>
</dbReference>
<dbReference type="CDD" id="cd02440">
    <property type="entry name" value="AdoMet_MTases"/>
    <property type="match status" value="1"/>
</dbReference>
<keyword evidence="1" id="KW-0145">Chemotaxis</keyword>
<feature type="active site" evidence="1">
    <location>
        <position position="102"/>
    </location>
</feature>
<dbReference type="SMART" id="SM00091">
    <property type="entry name" value="PAS"/>
    <property type="match status" value="1"/>
</dbReference>
<dbReference type="SUPFAM" id="SSF47757">
    <property type="entry name" value="Chemotaxis receptor methyltransferase CheR, N-terminal domain"/>
    <property type="match status" value="1"/>
</dbReference>
<evidence type="ECO:0000313" key="7">
    <source>
        <dbReference type="Proteomes" id="UP000325286"/>
    </source>
</evidence>
<dbReference type="AlphaFoldDB" id="A0A5B9QLX1"/>
<dbReference type="GO" id="GO:0008757">
    <property type="term" value="F:S-adenosylmethionine-dependent methyltransferase activity"/>
    <property type="evidence" value="ECO:0007669"/>
    <property type="project" value="InterPro"/>
</dbReference>
<keyword evidence="7" id="KW-1185">Reference proteome</keyword>
<dbReference type="CDD" id="cd16434">
    <property type="entry name" value="CheB-CheR_fusion"/>
    <property type="match status" value="1"/>
</dbReference>
<dbReference type="InterPro" id="IPR029063">
    <property type="entry name" value="SAM-dependent_MTases_sf"/>
</dbReference>
<feature type="active site" evidence="1">
    <location>
        <position position="75"/>
    </location>
</feature>
<feature type="active site" evidence="1">
    <location>
        <position position="194"/>
    </location>
</feature>
<dbReference type="SMART" id="SM00138">
    <property type="entry name" value="MeTrc"/>
    <property type="match status" value="1"/>
</dbReference>
<dbReference type="SUPFAM" id="SSF53335">
    <property type="entry name" value="S-adenosyl-L-methionine-dependent methyltransferases"/>
    <property type="match status" value="1"/>
</dbReference>
<dbReference type="InterPro" id="IPR022641">
    <property type="entry name" value="CheR_N"/>
</dbReference>
<evidence type="ECO:0000313" key="6">
    <source>
        <dbReference type="EMBL" id="QEG38812.1"/>
    </source>
</evidence>
<dbReference type="Gene3D" id="3.40.50.180">
    <property type="entry name" value="Methylesterase CheB, C-terminal domain"/>
    <property type="match status" value="1"/>
</dbReference>
<evidence type="ECO:0000259" key="5">
    <source>
        <dbReference type="PROSITE" id="PS50123"/>
    </source>
</evidence>
<evidence type="ECO:0000256" key="2">
    <source>
        <dbReference type="SAM" id="Coils"/>
    </source>
</evidence>
<dbReference type="InterPro" id="IPR035909">
    <property type="entry name" value="CheB_C"/>
</dbReference>